<accession>A0A1X7T5E4</accession>
<feature type="signal peptide" evidence="1">
    <location>
        <begin position="1"/>
        <end position="22"/>
    </location>
</feature>
<dbReference type="AlphaFoldDB" id="A0A1X7T5E4"/>
<feature type="chain" id="PRO_5012846920" evidence="1">
    <location>
        <begin position="23"/>
        <end position="87"/>
    </location>
</feature>
<reference evidence="2" key="1">
    <citation type="submission" date="2017-05" db="UniProtKB">
        <authorList>
            <consortium name="EnsemblMetazoa"/>
        </authorList>
    </citation>
    <scope>IDENTIFICATION</scope>
</reference>
<keyword evidence="1" id="KW-0732">Signal</keyword>
<organism evidence="2">
    <name type="scientific">Amphimedon queenslandica</name>
    <name type="common">Sponge</name>
    <dbReference type="NCBI Taxonomy" id="400682"/>
    <lineage>
        <taxon>Eukaryota</taxon>
        <taxon>Metazoa</taxon>
        <taxon>Porifera</taxon>
        <taxon>Demospongiae</taxon>
        <taxon>Heteroscleromorpha</taxon>
        <taxon>Haplosclerida</taxon>
        <taxon>Niphatidae</taxon>
        <taxon>Amphimedon</taxon>
    </lineage>
</organism>
<protein>
    <submittedName>
        <fullName evidence="2">Uncharacterized protein</fullName>
    </submittedName>
</protein>
<sequence length="87" mass="9601">MEFHRYSLFVLLFVLLFVKLQAIQGYGNGVPPDDSGGGSFQDDAGSDGVEHILATILPLLRDNGYLPAQCAIILLKLFHYDTLNISF</sequence>
<proteinExistence type="predicted"/>
<dbReference type="InParanoid" id="A0A1X7T5E4"/>
<dbReference type="EnsemblMetazoa" id="Aqu2.1.09721_001">
    <property type="protein sequence ID" value="Aqu2.1.09721_001"/>
    <property type="gene ID" value="Aqu2.1.09721"/>
</dbReference>
<evidence type="ECO:0000256" key="1">
    <source>
        <dbReference type="SAM" id="SignalP"/>
    </source>
</evidence>
<evidence type="ECO:0000313" key="2">
    <source>
        <dbReference type="EnsemblMetazoa" id="Aqu2.1.09721_001"/>
    </source>
</evidence>
<name>A0A1X7T5E4_AMPQE</name>